<sequence>MDRKFFMNLLGISKKECDSMLARHTKLHILDRNDIQDSYNTLQQLDIREVDINECPAILTASATTLKNRHGVLTECSFSQITLKILYKYVTIMNKPVTLIKTYGYIPANVRVAENLAKTIHLEKIPPEASKLEAIASLNELRRFFIDKFLRQKINASDGDLKKIWHSYGRVRHRPIETMSESVDLMKREMNFSNEKILKNGYLLFGDPENMKKILSMDKLAGVDVKEALDRHPKIFMSNHKSILQMVDIIREHGISESAMLKNLLIFTLGPRTVANRIAYLKQIDEFRVLLNHPRIGRLIYYQNKAIHRLNYLKDNKIFCASLNILSSDTESFQRYAQNGIDATKGREIVLMLSNKLNRSLKDTRKYLCRHPNWCHIPLVSISAVFDHLISQGYTQSDIFNNIHILFYPLSEIIKKSEAIESESIHFITHIDWRSLNKSQFLALVLYIIEIDFHFAGDGIWATSFMQNDLSMQDKSDEVQASPPSL</sequence>
<dbReference type="EMBL" id="GIFK01002604">
    <property type="protein sequence ID" value="NBJ60307.1"/>
    <property type="molecule type" value="Transcribed_RNA"/>
</dbReference>
<reference evidence="3" key="1">
    <citation type="submission" date="2019-10" db="EMBL/GenBank/DDBJ databases">
        <title>Short sand fly seasons in Tbilisi, Georgia, hinder development of host immunity to saliva of the visceral leishmaniasis vector Phlebotomus kandelakii.</title>
        <authorList>
            <person name="Oliveira F."/>
            <person name="Giorgobiani E."/>
            <person name="Guimaraes-Costa A.B."/>
            <person name="Abdeladhim M."/>
            <person name="Oristian J."/>
            <person name="Tskhvaradze L."/>
            <person name="Tsertsvadze N."/>
            <person name="Zakalashvili M."/>
            <person name="Valenzuela J.G."/>
            <person name="Kamhawi S."/>
        </authorList>
    </citation>
    <scope>NUCLEOTIDE SEQUENCE</scope>
    <source>
        <strain evidence="3">Wild-capture in Tbilisi</strain>
        <tissue evidence="3">Salivary glands</tissue>
    </source>
</reference>
<dbReference type="GO" id="GO:0003676">
    <property type="term" value="F:nucleic acid binding"/>
    <property type="evidence" value="ECO:0007669"/>
    <property type="project" value="InterPro"/>
</dbReference>
<name>A0A6B2EBI5_9DIPT</name>
<accession>A0A6B2EBI5</accession>
<dbReference type="GO" id="GO:0005759">
    <property type="term" value="C:mitochondrial matrix"/>
    <property type="evidence" value="ECO:0007669"/>
    <property type="project" value="TreeGrafter"/>
</dbReference>
<dbReference type="GO" id="GO:0006393">
    <property type="term" value="P:termination of mitochondrial transcription"/>
    <property type="evidence" value="ECO:0007669"/>
    <property type="project" value="TreeGrafter"/>
</dbReference>
<keyword evidence="2" id="KW-0809">Transit peptide</keyword>
<organism evidence="3">
    <name type="scientific">Phlebotomus kandelakii</name>
    <dbReference type="NCBI Taxonomy" id="1109342"/>
    <lineage>
        <taxon>Eukaryota</taxon>
        <taxon>Metazoa</taxon>
        <taxon>Ecdysozoa</taxon>
        <taxon>Arthropoda</taxon>
        <taxon>Hexapoda</taxon>
        <taxon>Insecta</taxon>
        <taxon>Pterygota</taxon>
        <taxon>Neoptera</taxon>
        <taxon>Endopterygota</taxon>
        <taxon>Diptera</taxon>
        <taxon>Nematocera</taxon>
        <taxon>Psychodoidea</taxon>
        <taxon>Psychodidae</taxon>
        <taxon>Phlebotomus</taxon>
        <taxon>Larroussius</taxon>
    </lineage>
</organism>
<evidence type="ECO:0000313" key="3">
    <source>
        <dbReference type="EMBL" id="NBJ60307.1"/>
    </source>
</evidence>
<dbReference type="PANTHER" id="PTHR15437">
    <property type="entry name" value="TRANSCRIPTION TERMINATION FACTOR, MITOCHONDRIAL"/>
    <property type="match status" value="1"/>
</dbReference>
<comment type="similarity">
    <text evidence="1">Belongs to the mTERF family.</text>
</comment>
<dbReference type="Gene3D" id="1.25.70.10">
    <property type="entry name" value="Transcription termination factor 3, mitochondrial"/>
    <property type="match status" value="2"/>
</dbReference>
<dbReference type="PANTHER" id="PTHR15437:SF7">
    <property type="entry name" value="TRANSCRIPTION TERMINATION FACTOR 5, MITOCHONDRIAL"/>
    <property type="match status" value="1"/>
</dbReference>
<evidence type="ECO:0000256" key="1">
    <source>
        <dbReference type="ARBA" id="ARBA00007692"/>
    </source>
</evidence>
<dbReference type="InterPro" id="IPR038538">
    <property type="entry name" value="MTERF_sf"/>
</dbReference>
<dbReference type="SMART" id="SM00733">
    <property type="entry name" value="Mterf"/>
    <property type="match status" value="4"/>
</dbReference>
<dbReference type="InterPro" id="IPR003690">
    <property type="entry name" value="MTERF"/>
</dbReference>
<protein>
    <submittedName>
        <fullName evidence="3">Uncharacterized protein</fullName>
    </submittedName>
</protein>
<evidence type="ECO:0000256" key="2">
    <source>
        <dbReference type="ARBA" id="ARBA00022946"/>
    </source>
</evidence>
<dbReference type="AlphaFoldDB" id="A0A6B2EBI5"/>
<proteinExistence type="inferred from homology"/>